<keyword evidence="6" id="KW-1185">Reference proteome</keyword>
<evidence type="ECO:0000256" key="4">
    <source>
        <dbReference type="ARBA" id="ARBA00022640"/>
    </source>
</evidence>
<name>A0ABP0Q6I6_9DINO</name>
<dbReference type="InterPro" id="IPR022796">
    <property type="entry name" value="Chloroa_b-bind"/>
</dbReference>
<evidence type="ECO:0000256" key="1">
    <source>
        <dbReference type="ARBA" id="ARBA00004229"/>
    </source>
</evidence>
<dbReference type="Proteomes" id="UP001642484">
    <property type="component" value="Unassembled WGS sequence"/>
</dbReference>
<comment type="subcellular location">
    <subcellularLocation>
        <location evidence="1">Plastid</location>
        <location evidence="1">Chloroplast</location>
    </subcellularLocation>
</comment>
<dbReference type="Pfam" id="PF00504">
    <property type="entry name" value="Chloroa_b-bind"/>
    <property type="match status" value="1"/>
</dbReference>
<organism evidence="5 6">
    <name type="scientific">Durusdinium trenchii</name>
    <dbReference type="NCBI Taxonomy" id="1381693"/>
    <lineage>
        <taxon>Eukaryota</taxon>
        <taxon>Sar</taxon>
        <taxon>Alveolata</taxon>
        <taxon>Dinophyceae</taxon>
        <taxon>Suessiales</taxon>
        <taxon>Symbiodiniaceae</taxon>
        <taxon>Durusdinium</taxon>
    </lineage>
</organism>
<dbReference type="EMBL" id="CAXAMN010024073">
    <property type="protein sequence ID" value="CAK9083574.1"/>
    <property type="molecule type" value="Genomic_DNA"/>
</dbReference>
<evidence type="ECO:0000256" key="2">
    <source>
        <dbReference type="ARBA" id="ARBA00022528"/>
    </source>
</evidence>
<sequence length="262" mass="28377">MAQQLAFLSAASRPAPVSGGVSPGLRPDRAADARLAEGSSFHGLKWAVMSSAVALCASKKMPKSTLKPGGKFNLADERKAKVKRKKREVYEMQYDAGAMAPMGAWDPLNFVNKEKTRAKENFFRFRQAEIKHGRVAMLAVVGELVQHFLYLPFFETTGKGLGALSNSAGQLGFSLIVVASGYLELVVFTEEMGKKRPGAYGDPLGVAKLLDLEDGADNLDMQNKELNNGRLAMIGIMLTFILEKATGYDAVDQLINGIVFTA</sequence>
<evidence type="ECO:0000313" key="5">
    <source>
        <dbReference type="EMBL" id="CAK9083574.1"/>
    </source>
</evidence>
<gene>
    <name evidence="5" type="ORF">CCMP2556_LOCUS40724</name>
</gene>
<keyword evidence="4" id="KW-0934">Plastid</keyword>
<dbReference type="Gene3D" id="1.10.3460.10">
    <property type="entry name" value="Chlorophyll a/b binding protein domain"/>
    <property type="match status" value="1"/>
</dbReference>
<dbReference type="InterPro" id="IPR001344">
    <property type="entry name" value="Chloro_AB-bd_pln"/>
</dbReference>
<proteinExistence type="predicted"/>
<protein>
    <submittedName>
        <fullName evidence="5">Uncharacterized protein</fullName>
    </submittedName>
</protein>
<accession>A0ABP0Q6I6</accession>
<evidence type="ECO:0000313" key="6">
    <source>
        <dbReference type="Proteomes" id="UP001642484"/>
    </source>
</evidence>
<keyword evidence="3" id="KW-0602">Photosynthesis</keyword>
<dbReference type="PANTHER" id="PTHR21649">
    <property type="entry name" value="CHLOROPHYLL A/B BINDING PROTEIN"/>
    <property type="match status" value="1"/>
</dbReference>
<keyword evidence="2" id="KW-0150">Chloroplast</keyword>
<dbReference type="SUPFAM" id="SSF103511">
    <property type="entry name" value="Chlorophyll a-b binding protein"/>
    <property type="match status" value="1"/>
</dbReference>
<reference evidence="5 6" key="1">
    <citation type="submission" date="2024-02" db="EMBL/GenBank/DDBJ databases">
        <authorList>
            <person name="Chen Y."/>
            <person name="Shah S."/>
            <person name="Dougan E. K."/>
            <person name="Thang M."/>
            <person name="Chan C."/>
        </authorList>
    </citation>
    <scope>NUCLEOTIDE SEQUENCE [LARGE SCALE GENOMIC DNA]</scope>
</reference>
<evidence type="ECO:0000256" key="3">
    <source>
        <dbReference type="ARBA" id="ARBA00022531"/>
    </source>
</evidence>
<comment type="caution">
    <text evidence="5">The sequence shown here is derived from an EMBL/GenBank/DDBJ whole genome shotgun (WGS) entry which is preliminary data.</text>
</comment>